<dbReference type="InterPro" id="IPR027272">
    <property type="entry name" value="Piezo"/>
</dbReference>
<feature type="transmembrane region" description="Helical" evidence="1">
    <location>
        <begin position="148"/>
        <end position="171"/>
    </location>
</feature>
<feature type="transmembrane region" description="Helical" evidence="1">
    <location>
        <begin position="378"/>
        <end position="400"/>
    </location>
</feature>
<dbReference type="GO" id="GO:0050982">
    <property type="term" value="P:detection of mechanical stimulus"/>
    <property type="evidence" value="ECO:0007669"/>
    <property type="project" value="TreeGrafter"/>
</dbReference>
<feature type="transmembrane region" description="Helical" evidence="1">
    <location>
        <begin position="208"/>
        <end position="226"/>
    </location>
</feature>
<accession>A0A835UBU8</accession>
<feature type="transmembrane region" description="Helical" evidence="1">
    <location>
        <begin position="177"/>
        <end position="196"/>
    </location>
</feature>
<dbReference type="Pfam" id="PF25288">
    <property type="entry name" value="PIEZO"/>
    <property type="match status" value="1"/>
</dbReference>
<keyword evidence="1" id="KW-0812">Transmembrane</keyword>
<proteinExistence type="predicted"/>
<feature type="transmembrane region" description="Helical" evidence="1">
    <location>
        <begin position="328"/>
        <end position="358"/>
    </location>
</feature>
<feature type="transmembrane region" description="Helical" evidence="1">
    <location>
        <begin position="489"/>
        <end position="517"/>
    </location>
</feature>
<comment type="caution">
    <text evidence="3">The sequence shown here is derived from an EMBL/GenBank/DDBJ whole genome shotgun (WGS) entry which is preliminary data.</text>
</comment>
<evidence type="ECO:0000256" key="1">
    <source>
        <dbReference type="SAM" id="Phobius"/>
    </source>
</evidence>
<feature type="transmembrane region" description="Helical" evidence="1">
    <location>
        <begin position="421"/>
        <end position="442"/>
    </location>
</feature>
<feature type="transmembrane region" description="Helical" evidence="1">
    <location>
        <begin position="12"/>
        <end position="40"/>
    </location>
</feature>
<gene>
    <name evidence="3" type="ORF">HPP92_024945</name>
</gene>
<feature type="transmembrane region" description="Helical" evidence="1">
    <location>
        <begin position="255"/>
        <end position="273"/>
    </location>
</feature>
<feature type="domain" description="Piezo-type mechanosensitive ion channel homolog" evidence="2">
    <location>
        <begin position="474"/>
        <end position="603"/>
    </location>
</feature>
<organism evidence="3 4">
    <name type="scientific">Vanilla planifolia</name>
    <name type="common">Vanilla</name>
    <dbReference type="NCBI Taxonomy" id="51239"/>
    <lineage>
        <taxon>Eukaryota</taxon>
        <taxon>Viridiplantae</taxon>
        <taxon>Streptophyta</taxon>
        <taxon>Embryophyta</taxon>
        <taxon>Tracheophyta</taxon>
        <taxon>Spermatophyta</taxon>
        <taxon>Magnoliopsida</taxon>
        <taxon>Liliopsida</taxon>
        <taxon>Asparagales</taxon>
        <taxon>Orchidaceae</taxon>
        <taxon>Vanilloideae</taxon>
        <taxon>Vanilleae</taxon>
        <taxon>Vanilla</taxon>
    </lineage>
</organism>
<dbReference type="InterPro" id="IPR057611">
    <property type="entry name" value="PIEZO_dom"/>
</dbReference>
<dbReference type="PANTHER" id="PTHR13167">
    <property type="entry name" value="PIEZO-TYPE MECHANOSENSITIVE ION CHANNEL COMPONENT"/>
    <property type="match status" value="1"/>
</dbReference>
<protein>
    <recommendedName>
        <fullName evidence="2">Piezo-type mechanosensitive ion channel homolog domain-containing protein</fullName>
    </recommendedName>
</protein>
<keyword evidence="1" id="KW-0472">Membrane</keyword>
<feature type="transmembrane region" description="Helical" evidence="1">
    <location>
        <begin position="110"/>
        <end position="127"/>
    </location>
</feature>
<dbReference type="Proteomes" id="UP000639772">
    <property type="component" value="Unassembled WGS sequence"/>
</dbReference>
<reference evidence="3 4" key="1">
    <citation type="journal article" date="2020" name="Nat. Food">
        <title>A phased Vanilla planifolia genome enables genetic improvement of flavour and production.</title>
        <authorList>
            <person name="Hasing T."/>
            <person name="Tang H."/>
            <person name="Brym M."/>
            <person name="Khazi F."/>
            <person name="Huang T."/>
            <person name="Chambers A.H."/>
        </authorList>
    </citation>
    <scope>NUCLEOTIDE SEQUENCE [LARGE SCALE GENOMIC DNA]</scope>
    <source>
        <tissue evidence="3">Leaf</tissue>
    </source>
</reference>
<name>A0A835UBU8_VANPL</name>
<evidence type="ECO:0000313" key="4">
    <source>
        <dbReference type="Proteomes" id="UP000639772"/>
    </source>
</evidence>
<dbReference type="GO" id="GO:0005261">
    <property type="term" value="F:monoatomic cation channel activity"/>
    <property type="evidence" value="ECO:0007669"/>
    <property type="project" value="TreeGrafter"/>
</dbReference>
<sequence length="661" mass="74842">MDWIFRERFLGGFVLPLVLLTVSLLYWSLISLVNLFIFFAIQLTNHRPGFLAWRQCISHFTIIFSLLTIFAQVVFDTIWCIKGNGWVVASASWPKLIGFVRIQAWGSSTSIFYSMTLQFAAALFAYLDVHHSFSLTHWNSCRLNFLSAVECIGSYLRIGCCILLPLVQLILGISHPSWLSLPYFICSCVGLLKWSLTSKFLGLLCWWRYLRAFACFNILLLYIYQLPCEFPKLALKLADFIGLYKLTITTGSTQAVSACFLLMFYCMLSFVNFDLEEMDFIMSTEDNGVTEQLLPSKCSVLSQASRSMIRSTNVLLRESIFKRSSVNFFTYGFPVLLLALSFWCFYFASICAFVLLAYVGYVFYAFPSLFDLQWLNGLLLAFVLLWTICTYVFNVAFTFLNGELGEDMAIWDTIGLWRYPIPGFFLLAQFFLGVLIAIRNLVDNSVSVYLSDVDRGSSNDGFFVEEEEDAKVLVVATIAWGLRKSPRAIALALIFHLALKPGLLHAIYIIFFLLYLLSHSVRRKIQRTLVLFCEMHFSLLYVLRLKLIAHALEQTGSLTMWILSLLGLSSGASFIDLLEIGALLCFSAVQIYGSKVLFSFSAIVQHTPVPPFGFSVLKAGLDKSVLLSVYTSPSSTDCQLKSSKVLLNVYLMNPNYVSLGY</sequence>
<dbReference type="PANTHER" id="PTHR13167:SF25">
    <property type="entry name" value="PIEZO-TYPE MECHANOSENSITIVE ION CHANNEL COMPONENT"/>
    <property type="match status" value="1"/>
</dbReference>
<feature type="transmembrane region" description="Helical" evidence="1">
    <location>
        <begin position="52"/>
        <end position="74"/>
    </location>
</feature>
<keyword evidence="1" id="KW-1133">Transmembrane helix</keyword>
<evidence type="ECO:0000313" key="3">
    <source>
        <dbReference type="EMBL" id="KAG0453641.1"/>
    </source>
</evidence>
<dbReference type="GO" id="GO:0016020">
    <property type="term" value="C:membrane"/>
    <property type="evidence" value="ECO:0007669"/>
    <property type="project" value="InterPro"/>
</dbReference>
<dbReference type="GO" id="GO:0042391">
    <property type="term" value="P:regulation of membrane potential"/>
    <property type="evidence" value="ECO:0007669"/>
    <property type="project" value="TreeGrafter"/>
</dbReference>
<dbReference type="AlphaFoldDB" id="A0A835UBU8"/>
<evidence type="ECO:0000259" key="2">
    <source>
        <dbReference type="Pfam" id="PF25288"/>
    </source>
</evidence>
<dbReference type="GO" id="GO:0071260">
    <property type="term" value="P:cellular response to mechanical stimulus"/>
    <property type="evidence" value="ECO:0007669"/>
    <property type="project" value="TreeGrafter"/>
</dbReference>
<dbReference type="OrthoDB" id="303066at2759"/>
<dbReference type="GO" id="GO:0008381">
    <property type="term" value="F:mechanosensitive monoatomic ion channel activity"/>
    <property type="evidence" value="ECO:0007669"/>
    <property type="project" value="InterPro"/>
</dbReference>
<dbReference type="EMBL" id="JADCNM010000014">
    <property type="protein sequence ID" value="KAG0453641.1"/>
    <property type="molecule type" value="Genomic_DNA"/>
</dbReference>